<dbReference type="Gene3D" id="3.80.10.10">
    <property type="entry name" value="Ribonuclease Inhibitor"/>
    <property type="match status" value="1"/>
</dbReference>
<dbReference type="Gene3D" id="1.25.10.10">
    <property type="entry name" value="Leucine-rich Repeat Variant"/>
    <property type="match status" value="1"/>
</dbReference>
<protein>
    <submittedName>
        <fullName evidence="1">Uncharacterized protein</fullName>
    </submittedName>
</protein>
<dbReference type="AlphaFoldDB" id="A0A161Y6J6"/>
<dbReference type="SMART" id="SM00256">
    <property type="entry name" value="FBOX"/>
    <property type="match status" value="1"/>
</dbReference>
<dbReference type="InterPro" id="IPR036047">
    <property type="entry name" value="F-box-like_dom_sf"/>
</dbReference>
<dbReference type="InterPro" id="IPR001810">
    <property type="entry name" value="F-box_dom"/>
</dbReference>
<dbReference type="PANTHER" id="PTHR46976">
    <property type="entry name" value="PROTEIN ARABIDILLO 1"/>
    <property type="match status" value="1"/>
</dbReference>
<dbReference type="InterPro" id="IPR011989">
    <property type="entry name" value="ARM-like"/>
</dbReference>
<gene>
    <name evidence="1" type="ORF">DCAR_0728765</name>
</gene>
<organism evidence="1 2">
    <name type="scientific">Daucus carota subsp. sativus</name>
    <name type="common">Carrot</name>
    <dbReference type="NCBI Taxonomy" id="79200"/>
    <lineage>
        <taxon>Eukaryota</taxon>
        <taxon>Viridiplantae</taxon>
        <taxon>Streptophyta</taxon>
        <taxon>Embryophyta</taxon>
        <taxon>Tracheophyta</taxon>
        <taxon>Spermatophyta</taxon>
        <taxon>Magnoliopsida</taxon>
        <taxon>eudicotyledons</taxon>
        <taxon>Gunneridae</taxon>
        <taxon>Pentapetalae</taxon>
        <taxon>asterids</taxon>
        <taxon>campanulids</taxon>
        <taxon>Apiales</taxon>
        <taxon>Apiaceae</taxon>
        <taxon>Apioideae</taxon>
        <taxon>Scandiceae</taxon>
        <taxon>Daucinae</taxon>
        <taxon>Daucus</taxon>
        <taxon>Daucus sect. Daucus</taxon>
    </lineage>
</organism>
<dbReference type="Pfam" id="PF00514">
    <property type="entry name" value="Arm"/>
    <property type="match status" value="2"/>
</dbReference>
<dbReference type="SUPFAM" id="SSF52047">
    <property type="entry name" value="RNI-like"/>
    <property type="match status" value="1"/>
</dbReference>
<proteinExistence type="predicted"/>
<reference evidence="1" key="2">
    <citation type="submission" date="2022-03" db="EMBL/GenBank/DDBJ databases">
        <title>Draft title - Genomic analysis of global carrot germplasm unveils the trajectory of domestication and the origin of high carotenoid orange carrot.</title>
        <authorList>
            <person name="Iorizzo M."/>
            <person name="Ellison S."/>
            <person name="Senalik D."/>
            <person name="Macko-Podgorni A."/>
            <person name="Grzebelus D."/>
            <person name="Bostan H."/>
            <person name="Rolling W."/>
            <person name="Curaba J."/>
            <person name="Simon P."/>
        </authorList>
    </citation>
    <scope>NUCLEOTIDE SEQUENCE</scope>
    <source>
        <tissue evidence="1">Leaf</tissue>
    </source>
</reference>
<dbReference type="Pfam" id="PF12937">
    <property type="entry name" value="F-box-like"/>
    <property type="match status" value="1"/>
</dbReference>
<dbReference type="InterPro" id="IPR006553">
    <property type="entry name" value="Leu-rich_rpt_Cys-con_subtyp"/>
</dbReference>
<reference evidence="1" key="1">
    <citation type="journal article" date="2016" name="Nat. Genet.">
        <title>A high-quality carrot genome assembly provides new insights into carotenoid accumulation and asterid genome evolution.</title>
        <authorList>
            <person name="Iorizzo M."/>
            <person name="Ellison S."/>
            <person name="Senalik D."/>
            <person name="Zeng P."/>
            <person name="Satapoomin P."/>
            <person name="Huang J."/>
            <person name="Bowman M."/>
            <person name="Iovene M."/>
            <person name="Sanseverino W."/>
            <person name="Cavagnaro P."/>
            <person name="Yildiz M."/>
            <person name="Macko-Podgorni A."/>
            <person name="Moranska E."/>
            <person name="Grzebelus E."/>
            <person name="Grzebelus D."/>
            <person name="Ashrafi H."/>
            <person name="Zheng Z."/>
            <person name="Cheng S."/>
            <person name="Spooner D."/>
            <person name="Van Deynze A."/>
            <person name="Simon P."/>
        </authorList>
    </citation>
    <scope>NUCLEOTIDE SEQUENCE</scope>
    <source>
        <tissue evidence="1">Leaf</tissue>
    </source>
</reference>
<evidence type="ECO:0000313" key="1">
    <source>
        <dbReference type="EMBL" id="WOH09309.1"/>
    </source>
</evidence>
<accession>A0A161Y6J6</accession>
<dbReference type="PANTHER" id="PTHR46976:SF1">
    <property type="entry name" value="PROTEIN ARABIDILLO 1"/>
    <property type="match status" value="1"/>
</dbReference>
<dbReference type="EMBL" id="CP093349">
    <property type="protein sequence ID" value="WOH09309.1"/>
    <property type="molecule type" value="Genomic_DNA"/>
</dbReference>
<dbReference type="InterPro" id="IPR032675">
    <property type="entry name" value="LRR_dom_sf"/>
</dbReference>
<dbReference type="SMART" id="SM00185">
    <property type="entry name" value="ARM"/>
    <property type="match status" value="7"/>
</dbReference>
<name>A0A161Y6J6_DAUCS</name>
<dbReference type="SUPFAM" id="SSF81383">
    <property type="entry name" value="F-box domain"/>
    <property type="match status" value="1"/>
</dbReference>
<dbReference type="InterPro" id="IPR016024">
    <property type="entry name" value="ARM-type_fold"/>
</dbReference>
<keyword evidence="2" id="KW-1185">Reference proteome</keyword>
<dbReference type="SUPFAM" id="SSF48371">
    <property type="entry name" value="ARM repeat"/>
    <property type="match status" value="2"/>
</dbReference>
<dbReference type="PROSITE" id="PS50176">
    <property type="entry name" value="ARM_REPEAT"/>
    <property type="match status" value="3"/>
</dbReference>
<dbReference type="PROSITE" id="PS50181">
    <property type="entry name" value="FBOX"/>
    <property type="match status" value="1"/>
</dbReference>
<dbReference type="Gramene" id="KZM87969">
    <property type="protein sequence ID" value="KZM87969"/>
    <property type="gene ID" value="DCAR_025070"/>
</dbReference>
<dbReference type="SMART" id="SM00367">
    <property type="entry name" value="LRR_CC"/>
    <property type="match status" value="3"/>
</dbReference>
<dbReference type="Proteomes" id="UP000077755">
    <property type="component" value="Chromosome 7"/>
</dbReference>
<dbReference type="InterPro" id="IPR000225">
    <property type="entry name" value="Armadillo"/>
</dbReference>
<sequence length="891" mass="97319">MSQGVCKKVSRTAKEMLDLPDDIVIQFFSHLNYRDRAYLATTCSRLRLLGRSQYLWQSLDLRMPEFDVKVAKLFASRCADLRKVQFHGGISAHALIELKARELKEISGENCSNISDDTLKLIASNYTKLESLQLGWDIFGRVTSDAITEVAGCCTKLQKLRLSGIEDIGGVAVNALARNCPHLTEIGFIHCLNVDMKTLGNVLSLRFLSVAGSSNIDWLSASKYLIGLPNLKCLDVSRTSICYDALTRLLSSLENLTILCALGCPVLDHDPRTDKHKSIKDKLLLTLSTNIFEGLSSLFVDTTMEDKNIFSSWRKITMKNQNLNEVMTWLEWILSQSLLWFAKSNQEGMHRYWSSQGVALLLCLTQSTQADIQEMAVAALSSFATADYGYARAVAQEGGILLLLNLAKSWREGLQIKAAVAIKNLSYCREVKLIVEEVGGIEILANLARSKNRWLVKEAVAVLRNLSTGEIHKDAYVGVVQVLVNVIKKWTTDGDGILKCAAGALANLVADNKYSMLVVEVGGLTALVGLAQMCTCKGVQKQVAQALANLASHGDTNACNAAIGEEFGAVEVLVKFLYSPSNGVREVAVIAVSNLCFYARNREAIAAGGGVDALVSLADTCTYDAQASNDLQEKVVRALREFCVSESDSIRIGTRGGIASLLALGLSMAKGVHESAAEALWTLSFHHINAMQIVDEEGLPYIAHHCTSSLSKMVRFVSALTLTYIFDTRMDEFCLSGGSTGRNLKRKIDAFRSSAMKSIDDFIFAFSDPQLLSAVATSSSPALLTEVALSAYIVGTAHLRCSGAEIERFTYMLRSSCMEIRTCAAFALLQFTFRGNLHAAYHASLLQNTRARAALRAAAASATGSVQSKIYAKIVLRNLEHHDTKTAENDV</sequence>
<evidence type="ECO:0000313" key="2">
    <source>
        <dbReference type="Proteomes" id="UP000077755"/>
    </source>
</evidence>